<evidence type="ECO:0000313" key="5">
    <source>
        <dbReference type="RefSeq" id="XP_005092504.1"/>
    </source>
</evidence>
<organism evidence="4 5">
    <name type="scientific">Aplysia californica</name>
    <name type="common">California sea hare</name>
    <dbReference type="NCBI Taxonomy" id="6500"/>
    <lineage>
        <taxon>Eukaryota</taxon>
        <taxon>Metazoa</taxon>
        <taxon>Spiralia</taxon>
        <taxon>Lophotrochozoa</taxon>
        <taxon>Mollusca</taxon>
        <taxon>Gastropoda</taxon>
        <taxon>Heterobranchia</taxon>
        <taxon>Euthyneura</taxon>
        <taxon>Tectipleura</taxon>
        <taxon>Aplysiida</taxon>
        <taxon>Aplysioidea</taxon>
        <taxon>Aplysiidae</taxon>
        <taxon>Aplysia</taxon>
    </lineage>
</organism>
<dbReference type="RefSeq" id="XP_005092504.1">
    <property type="nucleotide sequence ID" value="XM_005092447.3"/>
</dbReference>
<keyword evidence="4" id="KW-1185">Reference proteome</keyword>
<dbReference type="Gene3D" id="2.10.60.10">
    <property type="entry name" value="CD59"/>
    <property type="match status" value="1"/>
</dbReference>
<evidence type="ECO:0000256" key="3">
    <source>
        <dbReference type="SAM" id="SignalP"/>
    </source>
</evidence>
<accession>A0ABM0JFI7</accession>
<evidence type="ECO:0000256" key="1">
    <source>
        <dbReference type="ARBA" id="ARBA00022729"/>
    </source>
</evidence>
<dbReference type="Pfam" id="PF17064">
    <property type="entry name" value="QVR"/>
    <property type="match status" value="1"/>
</dbReference>
<name>A0ABM0JFI7_APLCA</name>
<protein>
    <submittedName>
        <fullName evidence="5">Uncharacterized protein LOC101849907</fullName>
    </submittedName>
</protein>
<dbReference type="InterPro" id="IPR050975">
    <property type="entry name" value="Sleep_regulator"/>
</dbReference>
<feature type="signal peptide" evidence="3">
    <location>
        <begin position="1"/>
        <end position="25"/>
    </location>
</feature>
<gene>
    <name evidence="5" type="primary">LOC101849907</name>
</gene>
<dbReference type="InterPro" id="IPR045860">
    <property type="entry name" value="Snake_toxin-like_sf"/>
</dbReference>
<dbReference type="InterPro" id="IPR031424">
    <property type="entry name" value="QVR-like"/>
</dbReference>
<sequence>MNIKISQAALATAFLLSVLIKEGLSINCYQCNSYEDKRCNNPEGIAEFQVTCSSNETMCRKIEQEINIGGDDVTRTHRQCATRGSPGEDCLERTGTYRFKSWYCECNNKDYCNSASTMSQSLVLSAMAVFSLFVLRKLL</sequence>
<dbReference type="PANTHER" id="PTHR33562:SF2">
    <property type="entry name" value="PROTEIN QUIVER"/>
    <property type="match status" value="1"/>
</dbReference>
<feature type="chain" id="PRO_5046686929" evidence="3">
    <location>
        <begin position="26"/>
        <end position="139"/>
    </location>
</feature>
<dbReference type="PANTHER" id="PTHR33562">
    <property type="entry name" value="ATILLA, ISOFORM B-RELATED-RELATED"/>
    <property type="match status" value="1"/>
</dbReference>
<reference evidence="5" key="1">
    <citation type="submission" date="2025-08" db="UniProtKB">
        <authorList>
            <consortium name="RefSeq"/>
        </authorList>
    </citation>
    <scope>IDENTIFICATION</scope>
</reference>
<keyword evidence="2" id="KW-0325">Glycoprotein</keyword>
<evidence type="ECO:0000313" key="4">
    <source>
        <dbReference type="Proteomes" id="UP000694888"/>
    </source>
</evidence>
<dbReference type="GeneID" id="101849907"/>
<keyword evidence="1 3" id="KW-0732">Signal</keyword>
<proteinExistence type="predicted"/>
<dbReference type="SUPFAM" id="SSF57302">
    <property type="entry name" value="Snake toxin-like"/>
    <property type="match status" value="1"/>
</dbReference>
<dbReference type="Proteomes" id="UP000694888">
    <property type="component" value="Unplaced"/>
</dbReference>
<evidence type="ECO:0000256" key="2">
    <source>
        <dbReference type="ARBA" id="ARBA00023180"/>
    </source>
</evidence>